<feature type="compositionally biased region" description="Basic and acidic residues" evidence="1">
    <location>
        <begin position="36"/>
        <end position="50"/>
    </location>
</feature>
<gene>
    <name evidence="2" type="ORF">B0J12DRAFT_644098</name>
</gene>
<evidence type="ECO:0000313" key="3">
    <source>
        <dbReference type="Proteomes" id="UP000774617"/>
    </source>
</evidence>
<reference evidence="2 3" key="1">
    <citation type="journal article" date="2021" name="Nat. Commun.">
        <title>Genetic determinants of endophytism in the Arabidopsis root mycobiome.</title>
        <authorList>
            <person name="Mesny F."/>
            <person name="Miyauchi S."/>
            <person name="Thiergart T."/>
            <person name="Pickel B."/>
            <person name="Atanasova L."/>
            <person name="Karlsson M."/>
            <person name="Huettel B."/>
            <person name="Barry K.W."/>
            <person name="Haridas S."/>
            <person name="Chen C."/>
            <person name="Bauer D."/>
            <person name="Andreopoulos W."/>
            <person name="Pangilinan J."/>
            <person name="LaButti K."/>
            <person name="Riley R."/>
            <person name="Lipzen A."/>
            <person name="Clum A."/>
            <person name="Drula E."/>
            <person name="Henrissat B."/>
            <person name="Kohler A."/>
            <person name="Grigoriev I.V."/>
            <person name="Martin F.M."/>
            <person name="Hacquard S."/>
        </authorList>
    </citation>
    <scope>NUCLEOTIDE SEQUENCE [LARGE SCALE GENOMIC DNA]</scope>
    <source>
        <strain evidence="2 3">MPI-SDFR-AT-0080</strain>
    </source>
</reference>
<sequence>MGRDVFLTRLVLGRSSHELPEHFPSNSSPPANRADAGPDDHVPQYDEHGRPANPRARALGRALRDAQNDILAAVGVVERKRVHLAGFPLPPPKDPRVMKQVEAEDLSGTLVAIIGTLTRYAGTWWVSALHDRILTYSYPQDFSFYELVKIQLQWAGPTAFFLAGLPAQLVSMITNDGDLWASFVVSLIDDTLFRSRLSRSSRLAILKWKPLARKLIAIAIELGFAPIVLHAGYQRLFLAPPSQFLPPLTAFNPWSASSPMQAIVFPEHFRLHNATNWLGAISTSPVIMIIAWRRAMIRIQRVMYESLEKGILSPDNPDQYTVDESSERRRALEDAPSDSVQSNHSWSNWLFTCLNWSWRLDMSRGVPYNAAGRFFPTNWSHEQGSQGTSGVVANQSGGERRPETPVEATGRPRDSRTQWGYDRPAPSASPHSISDSNGRDNDRDATVRIASRDEGSGVVSLEIALPEELQNGVDSTRRSNPSVPPDTMSRRQQRHFNGGRHGIRRTHRVTQLAEEPAEMLGSWVNFTFSDWVLLPLKAVGLRMIAISYIRFMSSRNGNLPLPVLANRIYPPWWPALTREDLMSEPGLRALGVFAGRIGLCCSLEILFGMGLWGFECIAVTLLGQKYFGWGQNR</sequence>
<dbReference type="EMBL" id="JAGTJR010000003">
    <property type="protein sequence ID" value="KAH7062077.1"/>
    <property type="molecule type" value="Genomic_DNA"/>
</dbReference>
<dbReference type="Proteomes" id="UP000774617">
    <property type="component" value="Unassembled WGS sequence"/>
</dbReference>
<protein>
    <recommendedName>
        <fullName evidence="4">Wax synthase domain-containing protein</fullName>
    </recommendedName>
</protein>
<evidence type="ECO:0000313" key="2">
    <source>
        <dbReference type="EMBL" id="KAH7062077.1"/>
    </source>
</evidence>
<feature type="region of interest" description="Disordered" evidence="1">
    <location>
        <begin position="379"/>
        <end position="443"/>
    </location>
</feature>
<evidence type="ECO:0008006" key="4">
    <source>
        <dbReference type="Google" id="ProtNLM"/>
    </source>
</evidence>
<accession>A0ABQ8GQ05</accession>
<feature type="region of interest" description="Disordered" evidence="1">
    <location>
        <begin position="315"/>
        <end position="343"/>
    </location>
</feature>
<organism evidence="2 3">
    <name type="scientific">Macrophomina phaseolina</name>
    <dbReference type="NCBI Taxonomy" id="35725"/>
    <lineage>
        <taxon>Eukaryota</taxon>
        <taxon>Fungi</taxon>
        <taxon>Dikarya</taxon>
        <taxon>Ascomycota</taxon>
        <taxon>Pezizomycotina</taxon>
        <taxon>Dothideomycetes</taxon>
        <taxon>Dothideomycetes incertae sedis</taxon>
        <taxon>Botryosphaeriales</taxon>
        <taxon>Botryosphaeriaceae</taxon>
        <taxon>Macrophomina</taxon>
    </lineage>
</organism>
<feature type="region of interest" description="Disordered" evidence="1">
    <location>
        <begin position="18"/>
        <end position="53"/>
    </location>
</feature>
<proteinExistence type="predicted"/>
<keyword evidence="3" id="KW-1185">Reference proteome</keyword>
<feature type="compositionally biased region" description="Polar residues" evidence="1">
    <location>
        <begin position="472"/>
        <end position="481"/>
    </location>
</feature>
<comment type="caution">
    <text evidence="2">The sequence shown here is derived from an EMBL/GenBank/DDBJ whole genome shotgun (WGS) entry which is preliminary data.</text>
</comment>
<feature type="compositionally biased region" description="Basic and acidic residues" evidence="1">
    <location>
        <begin position="398"/>
        <end position="416"/>
    </location>
</feature>
<name>A0ABQ8GQ05_9PEZI</name>
<evidence type="ECO:0000256" key="1">
    <source>
        <dbReference type="SAM" id="MobiDB-lite"/>
    </source>
</evidence>
<feature type="region of interest" description="Disordered" evidence="1">
    <location>
        <begin position="469"/>
        <end position="493"/>
    </location>
</feature>
<feature type="compositionally biased region" description="Polar residues" evidence="1">
    <location>
        <begin position="379"/>
        <end position="397"/>
    </location>
</feature>